<organism evidence="1 2">
    <name type="scientific">Hyaloscypha bicolor E</name>
    <dbReference type="NCBI Taxonomy" id="1095630"/>
    <lineage>
        <taxon>Eukaryota</taxon>
        <taxon>Fungi</taxon>
        <taxon>Dikarya</taxon>
        <taxon>Ascomycota</taxon>
        <taxon>Pezizomycotina</taxon>
        <taxon>Leotiomycetes</taxon>
        <taxon>Helotiales</taxon>
        <taxon>Hyaloscyphaceae</taxon>
        <taxon>Hyaloscypha</taxon>
        <taxon>Hyaloscypha bicolor</taxon>
    </lineage>
</organism>
<accession>A0A2J6ST79</accession>
<reference evidence="1 2" key="1">
    <citation type="submission" date="2016-04" db="EMBL/GenBank/DDBJ databases">
        <title>A degradative enzymes factory behind the ericoid mycorrhizal symbiosis.</title>
        <authorList>
            <consortium name="DOE Joint Genome Institute"/>
            <person name="Martino E."/>
            <person name="Morin E."/>
            <person name="Grelet G."/>
            <person name="Kuo A."/>
            <person name="Kohler A."/>
            <person name="Daghino S."/>
            <person name="Barry K."/>
            <person name="Choi C."/>
            <person name="Cichocki N."/>
            <person name="Clum A."/>
            <person name="Copeland A."/>
            <person name="Hainaut M."/>
            <person name="Haridas S."/>
            <person name="Labutti K."/>
            <person name="Lindquist E."/>
            <person name="Lipzen A."/>
            <person name="Khouja H.-R."/>
            <person name="Murat C."/>
            <person name="Ohm R."/>
            <person name="Olson A."/>
            <person name="Spatafora J."/>
            <person name="Veneault-Fourrey C."/>
            <person name="Henrissat B."/>
            <person name="Grigoriev I."/>
            <person name="Martin F."/>
            <person name="Perotto S."/>
        </authorList>
    </citation>
    <scope>NUCLEOTIDE SEQUENCE [LARGE SCALE GENOMIC DNA]</scope>
    <source>
        <strain evidence="1 2">E</strain>
    </source>
</reference>
<evidence type="ECO:0000313" key="2">
    <source>
        <dbReference type="Proteomes" id="UP000235371"/>
    </source>
</evidence>
<keyword evidence="2" id="KW-1185">Reference proteome</keyword>
<dbReference type="RefSeq" id="XP_024730882.1">
    <property type="nucleotide sequence ID" value="XM_024870468.1"/>
</dbReference>
<dbReference type="Proteomes" id="UP000235371">
    <property type="component" value="Unassembled WGS sequence"/>
</dbReference>
<gene>
    <name evidence="1" type="ORF">K444DRAFT_133012</name>
</gene>
<evidence type="ECO:0000313" key="1">
    <source>
        <dbReference type="EMBL" id="PMD53978.1"/>
    </source>
</evidence>
<protein>
    <submittedName>
        <fullName evidence="1">Uncharacterized protein</fullName>
    </submittedName>
</protein>
<dbReference type="EMBL" id="KZ613866">
    <property type="protein sequence ID" value="PMD53978.1"/>
    <property type="molecule type" value="Genomic_DNA"/>
</dbReference>
<dbReference type="OrthoDB" id="1022638at2759"/>
<dbReference type="InParanoid" id="A0A2J6ST79"/>
<proteinExistence type="predicted"/>
<name>A0A2J6ST79_9HELO</name>
<sequence length="200" mass="23517">MFAEFVCWMTHGRLMPFDAEVIHSDTRHFGENAWVLGRFLEAPGFQNFIVWEDWRVRCQDGNAANAWPSVDSVRFIYGLGDEETNLKRFIAESVACRNPFEKYGVEDPEYSRWSDLFRELPDLGLDVARAAAKKSNVFPWDDTRISEYMEEELDLNRLWEEQILKRRNLEEIKEDARGGCIRSIIELDHINHDKGLNRDE</sequence>
<dbReference type="GeneID" id="36578550"/>
<dbReference type="AlphaFoldDB" id="A0A2J6ST79"/>